<sequence>MNLKNLRNRLSELDRQIIELIAERQSVVEEVGVSKRADGRATRDFAREKVVLDAAAEQANALGLPPELAEHLMQLLIHFSLTDQEQARIKAEGQGQGRKALVIGGGRMGQWFVDFLESQGFDITLADPLVKRVDVECVKDWQVADDVFAVTVIATPMRAAAEILLEMSKQGRKGLIFDIGSLKTPLIRGLRAMAKSGAKVTSIHPMFGPDTRLLSGKHVIFLDAGSAEATREARSLFDSTMVQKSEMDLEEHDRLIAYVLGLSHALNIAFSEVLSESGENVPRLENLSSTTFDAQLEV</sequence>
<dbReference type="Pfam" id="PF01817">
    <property type="entry name" value="CM_2"/>
    <property type="match status" value="1"/>
</dbReference>
<protein>
    <recommendedName>
        <fullName evidence="6">Chorismate mutase domain-containing protein</fullName>
    </recommendedName>
</protein>
<evidence type="ECO:0000259" key="3">
    <source>
        <dbReference type="PROSITE" id="PS51168"/>
    </source>
</evidence>
<dbReference type="PROSITE" id="PS51176">
    <property type="entry name" value="PDH_ADH"/>
    <property type="match status" value="1"/>
</dbReference>
<dbReference type="SUPFAM" id="SSF48179">
    <property type="entry name" value="6-phosphogluconate dehydrogenase C-terminal domain-like"/>
    <property type="match status" value="1"/>
</dbReference>
<proteinExistence type="predicted"/>
<evidence type="ECO:0000259" key="4">
    <source>
        <dbReference type="PROSITE" id="PS51176"/>
    </source>
</evidence>
<gene>
    <name evidence="5" type="ORF">METZ01_LOCUS115538</name>
</gene>
<dbReference type="SMART" id="SM00830">
    <property type="entry name" value="CM_2"/>
    <property type="match status" value="1"/>
</dbReference>
<dbReference type="Gene3D" id="3.40.50.720">
    <property type="entry name" value="NAD(P)-binding Rossmann-like Domain"/>
    <property type="match status" value="1"/>
</dbReference>
<dbReference type="GO" id="GO:0004665">
    <property type="term" value="F:prephenate dehydrogenase (NADP+) activity"/>
    <property type="evidence" value="ECO:0007669"/>
    <property type="project" value="InterPro"/>
</dbReference>
<dbReference type="InterPro" id="IPR046826">
    <property type="entry name" value="PDH_N"/>
</dbReference>
<accession>A0A381XD54</accession>
<feature type="coiled-coil region" evidence="2">
    <location>
        <begin position="3"/>
        <end position="30"/>
    </location>
</feature>
<dbReference type="PANTHER" id="PTHR21363:SF0">
    <property type="entry name" value="PREPHENATE DEHYDROGENASE [NADP(+)]"/>
    <property type="match status" value="1"/>
</dbReference>
<dbReference type="GO" id="GO:0046417">
    <property type="term" value="P:chorismate metabolic process"/>
    <property type="evidence" value="ECO:0007669"/>
    <property type="project" value="InterPro"/>
</dbReference>
<keyword evidence="1" id="KW-0560">Oxidoreductase</keyword>
<dbReference type="GO" id="GO:0004106">
    <property type="term" value="F:chorismate mutase activity"/>
    <property type="evidence" value="ECO:0007669"/>
    <property type="project" value="InterPro"/>
</dbReference>
<dbReference type="GO" id="GO:0006571">
    <property type="term" value="P:tyrosine biosynthetic process"/>
    <property type="evidence" value="ECO:0007669"/>
    <property type="project" value="InterPro"/>
</dbReference>
<reference evidence="5" key="1">
    <citation type="submission" date="2018-05" db="EMBL/GenBank/DDBJ databases">
        <authorList>
            <person name="Lanie J.A."/>
            <person name="Ng W.-L."/>
            <person name="Kazmierczak K.M."/>
            <person name="Andrzejewski T.M."/>
            <person name="Davidsen T.M."/>
            <person name="Wayne K.J."/>
            <person name="Tettelin H."/>
            <person name="Glass J.I."/>
            <person name="Rusch D."/>
            <person name="Podicherti R."/>
            <person name="Tsui H.-C.T."/>
            <person name="Winkler M.E."/>
        </authorList>
    </citation>
    <scope>NUCLEOTIDE SEQUENCE</scope>
</reference>
<keyword evidence="2" id="KW-0175">Coiled coil</keyword>
<dbReference type="GO" id="GO:0008977">
    <property type="term" value="F:prephenate dehydrogenase (NAD+) activity"/>
    <property type="evidence" value="ECO:0007669"/>
    <property type="project" value="InterPro"/>
</dbReference>
<evidence type="ECO:0000256" key="1">
    <source>
        <dbReference type="ARBA" id="ARBA00023002"/>
    </source>
</evidence>
<feature type="domain" description="Prephenate/arogenate dehydrogenase" evidence="4">
    <location>
        <begin position="98"/>
        <end position="298"/>
    </location>
</feature>
<feature type="non-terminal residue" evidence="5">
    <location>
        <position position="298"/>
    </location>
</feature>
<dbReference type="InterPro" id="IPR036979">
    <property type="entry name" value="CM_dom_sf"/>
</dbReference>
<dbReference type="SUPFAM" id="SSF48600">
    <property type="entry name" value="Chorismate mutase II"/>
    <property type="match status" value="1"/>
</dbReference>
<name>A0A381XD54_9ZZZZ</name>
<dbReference type="InterPro" id="IPR050812">
    <property type="entry name" value="Preph/Arog_dehydrog"/>
</dbReference>
<dbReference type="Gene3D" id="1.20.59.10">
    <property type="entry name" value="Chorismate mutase"/>
    <property type="match status" value="1"/>
</dbReference>
<dbReference type="InterPro" id="IPR036263">
    <property type="entry name" value="Chorismate_II_sf"/>
</dbReference>
<feature type="domain" description="Chorismate mutase" evidence="3">
    <location>
        <begin position="1"/>
        <end position="88"/>
    </location>
</feature>
<dbReference type="InterPro" id="IPR036291">
    <property type="entry name" value="NAD(P)-bd_dom_sf"/>
</dbReference>
<dbReference type="PANTHER" id="PTHR21363">
    <property type="entry name" value="PREPHENATE DEHYDROGENASE"/>
    <property type="match status" value="1"/>
</dbReference>
<evidence type="ECO:0000256" key="2">
    <source>
        <dbReference type="SAM" id="Coils"/>
    </source>
</evidence>
<organism evidence="5">
    <name type="scientific">marine metagenome</name>
    <dbReference type="NCBI Taxonomy" id="408172"/>
    <lineage>
        <taxon>unclassified sequences</taxon>
        <taxon>metagenomes</taxon>
        <taxon>ecological metagenomes</taxon>
    </lineage>
</organism>
<dbReference type="AlphaFoldDB" id="A0A381XD54"/>
<dbReference type="SUPFAM" id="SSF51735">
    <property type="entry name" value="NAD(P)-binding Rossmann-fold domains"/>
    <property type="match status" value="1"/>
</dbReference>
<dbReference type="GO" id="GO:0070403">
    <property type="term" value="F:NAD+ binding"/>
    <property type="evidence" value="ECO:0007669"/>
    <property type="project" value="InterPro"/>
</dbReference>
<evidence type="ECO:0000313" key="5">
    <source>
        <dbReference type="EMBL" id="SVA62684.1"/>
    </source>
</evidence>
<dbReference type="InterPro" id="IPR003099">
    <property type="entry name" value="Prephen_DH"/>
</dbReference>
<dbReference type="InterPro" id="IPR002701">
    <property type="entry name" value="CM_II_prokaryot"/>
</dbReference>
<dbReference type="Pfam" id="PF02153">
    <property type="entry name" value="PDH_N"/>
    <property type="match status" value="1"/>
</dbReference>
<dbReference type="InterPro" id="IPR008927">
    <property type="entry name" value="6-PGluconate_DH-like_C_sf"/>
</dbReference>
<dbReference type="PROSITE" id="PS51168">
    <property type="entry name" value="CHORISMATE_MUT_2"/>
    <property type="match status" value="1"/>
</dbReference>
<dbReference type="EMBL" id="UINC01014750">
    <property type="protein sequence ID" value="SVA62684.1"/>
    <property type="molecule type" value="Genomic_DNA"/>
</dbReference>
<evidence type="ECO:0008006" key="6">
    <source>
        <dbReference type="Google" id="ProtNLM"/>
    </source>
</evidence>